<evidence type="ECO:0000313" key="8">
    <source>
        <dbReference type="Proteomes" id="UP001596504"/>
    </source>
</evidence>
<gene>
    <name evidence="7" type="ORF">ACFQRI_00470</name>
</gene>
<accession>A0ABW2LEB6</accession>
<keyword evidence="3" id="KW-0547">Nucleotide-binding</keyword>
<sequence length="578" mass="61579">MIRTRNLELTYADQPRAALEGIDLELRTGEVLGVVGSMGAGKTSLCMTLAGLAPRSTGGTSGGDLDVGGIDPRSAPMSDVAQRVSLVFEDYASQLTQITVLSEVMAPLINRGTPVSDARQRARRLLEDLGLGHLDLERKRTWELSGGQQQRVAIAAALAGDPQLLMLDNVTGLLDPTGKEEIRQLVGELSARMTLVVVEDDVDLLVGVADQVLVLQDGIAKAHGSAATLLRDVDLLADAQVEPPTVVQIARAADLRSEPLTTDELAAATRPIPEPPAPAAGRSQPVPDLAAPPRDWAVEVRDVDYRYRDGTAAVQDVSLQVEPGRVHAVVGGNGAGKSTLMRLLCGLLRPSTGEVLVGGRSTSEHSPAELATAVGTALQNPDEQITERTVREEVAYPLRQRRLRRRGWFRREVVLSDEQIDEAVERARLLAGIPDEQLDADPTHLSRGCRKLVAIAGALALEPAVLVLDEPRVSLDAPGRATLRNLLHQLRDRGTAVVMVEHDLDLVAETADSVTLLERGRVVAGGSPREVFGADGAEALARTSLLPPRAAQVASHLGVEAFSVAELAAQLDSIHQEA</sequence>
<dbReference type="GO" id="GO:0005524">
    <property type="term" value="F:ATP binding"/>
    <property type="evidence" value="ECO:0007669"/>
    <property type="project" value="UniProtKB-KW"/>
</dbReference>
<dbReference type="Proteomes" id="UP001596504">
    <property type="component" value="Unassembled WGS sequence"/>
</dbReference>
<comment type="caution">
    <text evidence="7">The sequence shown here is derived from an EMBL/GenBank/DDBJ whole genome shotgun (WGS) entry which is preliminary data.</text>
</comment>
<keyword evidence="4 7" id="KW-0067">ATP-binding</keyword>
<evidence type="ECO:0000256" key="5">
    <source>
        <dbReference type="SAM" id="MobiDB-lite"/>
    </source>
</evidence>
<reference evidence="8" key="1">
    <citation type="journal article" date="2019" name="Int. J. Syst. Evol. Microbiol.">
        <title>The Global Catalogue of Microorganisms (GCM) 10K type strain sequencing project: providing services to taxonomists for standard genome sequencing and annotation.</title>
        <authorList>
            <consortium name="The Broad Institute Genomics Platform"/>
            <consortium name="The Broad Institute Genome Sequencing Center for Infectious Disease"/>
            <person name="Wu L."/>
            <person name="Ma J."/>
        </authorList>
    </citation>
    <scope>NUCLEOTIDE SEQUENCE [LARGE SCALE GENOMIC DNA]</scope>
    <source>
        <strain evidence="8">WLHS5</strain>
    </source>
</reference>
<keyword evidence="8" id="KW-1185">Reference proteome</keyword>
<dbReference type="Gene3D" id="3.40.50.300">
    <property type="entry name" value="P-loop containing nucleotide triphosphate hydrolases"/>
    <property type="match status" value="2"/>
</dbReference>
<dbReference type="InterPro" id="IPR003439">
    <property type="entry name" value="ABC_transporter-like_ATP-bd"/>
</dbReference>
<dbReference type="CDD" id="cd03225">
    <property type="entry name" value="ABC_cobalt_CbiO_domain1"/>
    <property type="match status" value="2"/>
</dbReference>
<dbReference type="RefSeq" id="WP_380662787.1">
    <property type="nucleotide sequence ID" value="NZ_JBHTCJ010000001.1"/>
</dbReference>
<dbReference type="PANTHER" id="PTHR43553:SF24">
    <property type="entry name" value="ENERGY-COUPLING FACTOR TRANSPORTER ATP-BINDING PROTEIN ECFA1"/>
    <property type="match status" value="1"/>
</dbReference>
<feature type="domain" description="ABC transporter" evidence="6">
    <location>
        <begin position="2"/>
        <end position="242"/>
    </location>
</feature>
<dbReference type="InterPro" id="IPR015856">
    <property type="entry name" value="ABC_transpr_CbiO/EcfA_su"/>
</dbReference>
<keyword evidence="2" id="KW-0813">Transport</keyword>
<dbReference type="PANTHER" id="PTHR43553">
    <property type="entry name" value="HEAVY METAL TRANSPORTER"/>
    <property type="match status" value="1"/>
</dbReference>
<evidence type="ECO:0000259" key="6">
    <source>
        <dbReference type="PROSITE" id="PS50893"/>
    </source>
</evidence>
<evidence type="ECO:0000256" key="2">
    <source>
        <dbReference type="ARBA" id="ARBA00022448"/>
    </source>
</evidence>
<proteinExistence type="inferred from homology"/>
<feature type="region of interest" description="Disordered" evidence="5">
    <location>
        <begin position="269"/>
        <end position="291"/>
    </location>
</feature>
<dbReference type="InterPro" id="IPR050095">
    <property type="entry name" value="ECF_ABC_transporter_ATP-bd"/>
</dbReference>
<evidence type="ECO:0000256" key="1">
    <source>
        <dbReference type="ARBA" id="ARBA00005417"/>
    </source>
</evidence>
<protein>
    <submittedName>
        <fullName evidence="7">ABC transporter ATP-binding protein</fullName>
    </submittedName>
</protein>
<comment type="similarity">
    <text evidence="1">Belongs to the ABC transporter superfamily.</text>
</comment>
<evidence type="ECO:0000256" key="3">
    <source>
        <dbReference type="ARBA" id="ARBA00022741"/>
    </source>
</evidence>
<evidence type="ECO:0000313" key="7">
    <source>
        <dbReference type="EMBL" id="MFC7339866.1"/>
    </source>
</evidence>
<dbReference type="Pfam" id="PF00005">
    <property type="entry name" value="ABC_tran"/>
    <property type="match status" value="2"/>
</dbReference>
<dbReference type="PROSITE" id="PS00211">
    <property type="entry name" value="ABC_TRANSPORTER_1"/>
    <property type="match status" value="1"/>
</dbReference>
<dbReference type="InterPro" id="IPR003593">
    <property type="entry name" value="AAA+_ATPase"/>
</dbReference>
<dbReference type="EMBL" id="JBHTCJ010000001">
    <property type="protein sequence ID" value="MFC7339866.1"/>
    <property type="molecule type" value="Genomic_DNA"/>
</dbReference>
<dbReference type="SMART" id="SM00382">
    <property type="entry name" value="AAA"/>
    <property type="match status" value="2"/>
</dbReference>
<name>A0ABW2LEB6_9PSEU</name>
<dbReference type="PROSITE" id="PS50893">
    <property type="entry name" value="ABC_TRANSPORTER_2"/>
    <property type="match status" value="2"/>
</dbReference>
<dbReference type="SUPFAM" id="SSF52540">
    <property type="entry name" value="P-loop containing nucleoside triphosphate hydrolases"/>
    <property type="match status" value="2"/>
</dbReference>
<dbReference type="InterPro" id="IPR027417">
    <property type="entry name" value="P-loop_NTPase"/>
</dbReference>
<evidence type="ECO:0000256" key="4">
    <source>
        <dbReference type="ARBA" id="ARBA00022840"/>
    </source>
</evidence>
<organism evidence="7 8">
    <name type="scientific">Saccharopolyspora griseoalba</name>
    <dbReference type="NCBI Taxonomy" id="1431848"/>
    <lineage>
        <taxon>Bacteria</taxon>
        <taxon>Bacillati</taxon>
        <taxon>Actinomycetota</taxon>
        <taxon>Actinomycetes</taxon>
        <taxon>Pseudonocardiales</taxon>
        <taxon>Pseudonocardiaceae</taxon>
        <taxon>Saccharopolyspora</taxon>
    </lineage>
</organism>
<feature type="domain" description="ABC transporter" evidence="6">
    <location>
        <begin position="298"/>
        <end position="544"/>
    </location>
</feature>
<dbReference type="InterPro" id="IPR017871">
    <property type="entry name" value="ABC_transporter-like_CS"/>
</dbReference>